<evidence type="ECO:0000259" key="1">
    <source>
        <dbReference type="Pfam" id="PF13539"/>
    </source>
</evidence>
<dbReference type="Gene3D" id="3.30.1380.10">
    <property type="match status" value="1"/>
</dbReference>
<sequence length="117" mass="13154">MPAQHSTPQTARGGPVTALTLRQKQSLFVRMVALLIDYATELGYELTFGDAYAKSGHINGSFHYKRLAIDFNLFKDGKYLTKTEDHQPLGEFWESIGGSWGGRFKRKDGNHYSLGEL</sequence>
<comment type="caution">
    <text evidence="2">The sequence shown here is derived from an EMBL/GenBank/DDBJ whole genome shotgun (WGS) entry which is preliminary data.</text>
</comment>
<gene>
    <name evidence="2" type="ORF">FHP88_09050</name>
</gene>
<dbReference type="EMBL" id="VMNH01000009">
    <property type="protein sequence ID" value="TVO75150.1"/>
    <property type="molecule type" value="Genomic_DNA"/>
</dbReference>
<dbReference type="OrthoDB" id="1441884at2"/>
<feature type="domain" description="Peptidase M15C" evidence="1">
    <location>
        <begin position="60"/>
        <end position="113"/>
    </location>
</feature>
<dbReference type="InterPro" id="IPR009045">
    <property type="entry name" value="Zn_M74/Hedgehog-like"/>
</dbReference>
<reference evidence="2 3" key="1">
    <citation type="submission" date="2019-07" db="EMBL/GenBank/DDBJ databases">
        <title>The pathways for chlorine oxyanion respiration interact through the shared metabolite chlorate.</title>
        <authorList>
            <person name="Barnum T.P."/>
            <person name="Cheng Y."/>
            <person name="Hill K.A."/>
            <person name="Lucas L.N."/>
            <person name="Carlson H.K."/>
            <person name="Coates J.D."/>
        </authorList>
    </citation>
    <scope>NUCLEOTIDE SEQUENCE [LARGE SCALE GENOMIC DNA]</scope>
    <source>
        <strain evidence="2 3">BK-1</strain>
    </source>
</reference>
<proteinExistence type="predicted"/>
<organism evidence="2 3">
    <name type="scientific">Sedimenticola selenatireducens</name>
    <dbReference type="NCBI Taxonomy" id="191960"/>
    <lineage>
        <taxon>Bacteria</taxon>
        <taxon>Pseudomonadati</taxon>
        <taxon>Pseudomonadota</taxon>
        <taxon>Gammaproteobacteria</taxon>
        <taxon>Chromatiales</taxon>
        <taxon>Sedimenticolaceae</taxon>
        <taxon>Sedimenticola</taxon>
    </lineage>
</organism>
<accession>A0A558E0X1</accession>
<keyword evidence="3" id="KW-1185">Reference proteome</keyword>
<dbReference type="SUPFAM" id="SSF55166">
    <property type="entry name" value="Hedgehog/DD-peptidase"/>
    <property type="match status" value="1"/>
</dbReference>
<dbReference type="AlphaFoldDB" id="A0A558E0X1"/>
<protein>
    <submittedName>
        <fullName evidence="2">M15 family metallopeptidase</fullName>
    </submittedName>
</protein>
<name>A0A558E0X1_9GAMM</name>
<dbReference type="Pfam" id="PF13539">
    <property type="entry name" value="Peptidase_M15_4"/>
    <property type="match status" value="1"/>
</dbReference>
<evidence type="ECO:0000313" key="3">
    <source>
        <dbReference type="Proteomes" id="UP000316649"/>
    </source>
</evidence>
<evidence type="ECO:0000313" key="2">
    <source>
        <dbReference type="EMBL" id="TVO75150.1"/>
    </source>
</evidence>
<dbReference type="GO" id="GO:0008233">
    <property type="term" value="F:peptidase activity"/>
    <property type="evidence" value="ECO:0007669"/>
    <property type="project" value="InterPro"/>
</dbReference>
<dbReference type="Proteomes" id="UP000316649">
    <property type="component" value="Unassembled WGS sequence"/>
</dbReference>
<dbReference type="InterPro" id="IPR039561">
    <property type="entry name" value="Peptidase_M15C"/>
</dbReference>